<dbReference type="GO" id="GO:0016887">
    <property type="term" value="F:ATP hydrolysis activity"/>
    <property type="evidence" value="ECO:0007669"/>
    <property type="project" value="InterPro"/>
</dbReference>
<accession>A0A1D8AYY2</accession>
<evidence type="ECO:0000256" key="3">
    <source>
        <dbReference type="RuleBase" id="RU003651"/>
    </source>
</evidence>
<keyword evidence="2 3" id="KW-0067">ATP-binding</keyword>
<dbReference type="GO" id="GO:0005524">
    <property type="term" value="F:ATP binding"/>
    <property type="evidence" value="ECO:0007669"/>
    <property type="project" value="UniProtKB-KW"/>
</dbReference>
<keyword evidence="6" id="KW-1185">Reference proteome</keyword>
<dbReference type="Proteomes" id="UP000095228">
    <property type="component" value="Chromosome"/>
</dbReference>
<dbReference type="InterPro" id="IPR027417">
    <property type="entry name" value="P-loop_NTPase"/>
</dbReference>
<dbReference type="AlphaFoldDB" id="A0A1D8AYY2"/>
<dbReference type="PANTHER" id="PTHR23077:SF27">
    <property type="entry name" value="ATPASE FAMILY GENE 2 PROTEIN HOMOLOG A"/>
    <property type="match status" value="1"/>
</dbReference>
<feature type="domain" description="AAA+ ATPase" evidence="4">
    <location>
        <begin position="214"/>
        <end position="341"/>
    </location>
</feature>
<name>A0A1D8AYY2_9BACT</name>
<evidence type="ECO:0000313" key="6">
    <source>
        <dbReference type="Proteomes" id="UP000095228"/>
    </source>
</evidence>
<dbReference type="SUPFAM" id="SSF52540">
    <property type="entry name" value="P-loop containing nucleoside triphosphate hydrolases"/>
    <property type="match status" value="1"/>
</dbReference>
<dbReference type="GO" id="GO:0005737">
    <property type="term" value="C:cytoplasm"/>
    <property type="evidence" value="ECO:0007669"/>
    <property type="project" value="TreeGrafter"/>
</dbReference>
<evidence type="ECO:0000256" key="1">
    <source>
        <dbReference type="ARBA" id="ARBA00022741"/>
    </source>
</evidence>
<keyword evidence="5" id="KW-0378">Hydrolase</keyword>
<dbReference type="InterPro" id="IPR003593">
    <property type="entry name" value="AAA+_ATPase"/>
</dbReference>
<comment type="similarity">
    <text evidence="3">Belongs to the AAA ATPase family.</text>
</comment>
<dbReference type="STRING" id="1838286.Verru16b_03208"/>
<dbReference type="PANTHER" id="PTHR23077">
    <property type="entry name" value="AAA-FAMILY ATPASE"/>
    <property type="match status" value="1"/>
</dbReference>
<dbReference type="GO" id="GO:0006508">
    <property type="term" value="P:proteolysis"/>
    <property type="evidence" value="ECO:0007669"/>
    <property type="project" value="UniProtKB-KW"/>
</dbReference>
<dbReference type="EMBL" id="CP016094">
    <property type="protein sequence ID" value="AOS46112.1"/>
    <property type="molecule type" value="Genomic_DNA"/>
</dbReference>
<dbReference type="Gene3D" id="3.40.50.300">
    <property type="entry name" value="P-loop containing nucleotide triphosphate hydrolases"/>
    <property type="match status" value="1"/>
</dbReference>
<organism evidence="5 6">
    <name type="scientific">Lacunisphaera limnophila</name>
    <dbReference type="NCBI Taxonomy" id="1838286"/>
    <lineage>
        <taxon>Bacteria</taxon>
        <taxon>Pseudomonadati</taxon>
        <taxon>Verrucomicrobiota</taxon>
        <taxon>Opitutia</taxon>
        <taxon>Opitutales</taxon>
        <taxon>Opitutaceae</taxon>
        <taxon>Lacunisphaera</taxon>
    </lineage>
</organism>
<protein>
    <submittedName>
        <fullName evidence="5">ATP-dependent zinc metalloprotease FtsH</fullName>
        <ecNumber evidence="5">3.4.24.-</ecNumber>
    </submittedName>
</protein>
<keyword evidence="1 3" id="KW-0547">Nucleotide-binding</keyword>
<dbReference type="InterPro" id="IPR003960">
    <property type="entry name" value="ATPase_AAA_CS"/>
</dbReference>
<evidence type="ECO:0000256" key="2">
    <source>
        <dbReference type="ARBA" id="ARBA00022840"/>
    </source>
</evidence>
<dbReference type="InterPro" id="IPR003959">
    <property type="entry name" value="ATPase_AAA_core"/>
</dbReference>
<keyword evidence="5" id="KW-0482">Metalloprotease</keyword>
<evidence type="ECO:0000259" key="4">
    <source>
        <dbReference type="SMART" id="SM00382"/>
    </source>
</evidence>
<dbReference type="GO" id="GO:0008237">
    <property type="term" value="F:metallopeptidase activity"/>
    <property type="evidence" value="ECO:0007669"/>
    <property type="project" value="UniProtKB-KW"/>
</dbReference>
<dbReference type="KEGG" id="obg:Verru16b_03208"/>
<dbReference type="EC" id="3.4.24.-" evidence="5"/>
<dbReference type="Pfam" id="PF00004">
    <property type="entry name" value="AAA"/>
    <property type="match status" value="1"/>
</dbReference>
<dbReference type="InterPro" id="IPR050168">
    <property type="entry name" value="AAA_ATPase_domain"/>
</dbReference>
<keyword evidence="5" id="KW-0645">Protease</keyword>
<dbReference type="PROSITE" id="PS00674">
    <property type="entry name" value="AAA"/>
    <property type="match status" value="1"/>
</dbReference>
<evidence type="ECO:0000313" key="5">
    <source>
        <dbReference type="EMBL" id="AOS46112.1"/>
    </source>
</evidence>
<proteinExistence type="inferred from homology"/>
<sequence>MSNCVRQLFSTWGIMSEIELERLNTTYGTPEIKQLREDVCFLLTHGLPAVKAAPKQIKSHTWSFRSDYELRMASYLFEKILQAKAADWDELQIKERSDYEYEHGIKTPIIKTGVVVAIIDDRIIRFEVLDGMGSTSITVSSGNHDISDLVELLTKALRHNNPLRGKLVQILMRGNSLDINICARPKSTFKDFVTNTTRRDELWENTVLQLQLGQNNGIICHGDPGTGKSLVCAAAANEAIAAGYSAAYLVGCVPFDEVDRVIRMYLAPAIIGLEDIDAFGEDRINGRPSYFADFLQFMNGITEREDPIVVIATTNHLELLDAAIKNRPVRFNRKYEFNKPTNPEISVMVDRWFGAKTIDHRLHKLCYDRGLTGAHIREIHRTAMTIAAKDKKELADVFATAVEVVSKHFITEWKPLGFASSTGKAGG</sequence>
<gene>
    <name evidence="5" type="primary">ftsH_2</name>
    <name evidence="5" type="ORF">Verru16b_03208</name>
</gene>
<dbReference type="SMART" id="SM00382">
    <property type="entry name" value="AAA"/>
    <property type="match status" value="1"/>
</dbReference>
<reference evidence="5 6" key="1">
    <citation type="submission" date="2016-06" db="EMBL/GenBank/DDBJ databases">
        <title>Three novel species with peptidoglycan cell walls form the new genus Lacunisphaera gen. nov. in the family Opitutaceae of the verrucomicrobial subdivision 4.</title>
        <authorList>
            <person name="Rast P."/>
            <person name="Gloeckner I."/>
            <person name="Jogler M."/>
            <person name="Boedeker C."/>
            <person name="Jeske O."/>
            <person name="Wiegand S."/>
            <person name="Reinhardt R."/>
            <person name="Schumann P."/>
            <person name="Rohde M."/>
            <person name="Spring S."/>
            <person name="Gloeckner F.O."/>
            <person name="Jogler C."/>
        </authorList>
    </citation>
    <scope>NUCLEOTIDE SEQUENCE [LARGE SCALE GENOMIC DNA]</scope>
    <source>
        <strain evidence="5 6">IG16b</strain>
    </source>
</reference>